<dbReference type="PANTHER" id="PTHR47723:SF22">
    <property type="entry name" value="RNASE H TYPE-1 DOMAIN-CONTAINING PROTEIN"/>
    <property type="match status" value="1"/>
</dbReference>
<dbReference type="InterPro" id="IPR053151">
    <property type="entry name" value="RNase_H-like"/>
</dbReference>
<dbReference type="Proteomes" id="UP001280121">
    <property type="component" value="Unassembled WGS sequence"/>
</dbReference>
<gene>
    <name evidence="2" type="ORF">Ddye_004630</name>
</gene>
<dbReference type="GO" id="GO:0004523">
    <property type="term" value="F:RNA-DNA hybrid ribonuclease activity"/>
    <property type="evidence" value="ECO:0007669"/>
    <property type="project" value="InterPro"/>
</dbReference>
<evidence type="ECO:0000259" key="1">
    <source>
        <dbReference type="Pfam" id="PF13456"/>
    </source>
</evidence>
<dbReference type="PANTHER" id="PTHR47723">
    <property type="entry name" value="OS05G0353850 PROTEIN"/>
    <property type="match status" value="1"/>
</dbReference>
<evidence type="ECO:0000313" key="2">
    <source>
        <dbReference type="EMBL" id="KAK2666056.1"/>
    </source>
</evidence>
<dbReference type="Gene3D" id="3.30.420.10">
    <property type="entry name" value="Ribonuclease H-like superfamily/Ribonuclease H"/>
    <property type="match status" value="1"/>
</dbReference>
<sequence>MRGSSGAGGIGGVLRNACGKVLCLFSLSVGSIDPISVEVLAIHKACSLISMCQQLNDRIMTIMSDSGSVVAWINGDGFGSLSQVNLLYDIRQIIRQRRSLAVQFTPHASWFWADGLAKAGSTMQGERLEWSVS</sequence>
<dbReference type="InterPro" id="IPR002156">
    <property type="entry name" value="RNaseH_domain"/>
</dbReference>
<name>A0AAE0CWI0_9ROSI</name>
<accession>A0AAE0CWI0</accession>
<dbReference type="Pfam" id="PF13456">
    <property type="entry name" value="RVT_3"/>
    <property type="match status" value="1"/>
</dbReference>
<organism evidence="2 3">
    <name type="scientific">Dipteronia dyeriana</name>
    <dbReference type="NCBI Taxonomy" id="168575"/>
    <lineage>
        <taxon>Eukaryota</taxon>
        <taxon>Viridiplantae</taxon>
        <taxon>Streptophyta</taxon>
        <taxon>Embryophyta</taxon>
        <taxon>Tracheophyta</taxon>
        <taxon>Spermatophyta</taxon>
        <taxon>Magnoliopsida</taxon>
        <taxon>eudicotyledons</taxon>
        <taxon>Gunneridae</taxon>
        <taxon>Pentapetalae</taxon>
        <taxon>rosids</taxon>
        <taxon>malvids</taxon>
        <taxon>Sapindales</taxon>
        <taxon>Sapindaceae</taxon>
        <taxon>Hippocastanoideae</taxon>
        <taxon>Acereae</taxon>
        <taxon>Dipteronia</taxon>
    </lineage>
</organism>
<dbReference type="SUPFAM" id="SSF53098">
    <property type="entry name" value="Ribonuclease H-like"/>
    <property type="match status" value="1"/>
</dbReference>
<feature type="domain" description="RNase H type-1" evidence="1">
    <location>
        <begin position="4"/>
        <end position="119"/>
    </location>
</feature>
<keyword evidence="3" id="KW-1185">Reference proteome</keyword>
<dbReference type="InterPro" id="IPR012337">
    <property type="entry name" value="RNaseH-like_sf"/>
</dbReference>
<dbReference type="AlphaFoldDB" id="A0AAE0CWI0"/>
<evidence type="ECO:0000313" key="3">
    <source>
        <dbReference type="Proteomes" id="UP001280121"/>
    </source>
</evidence>
<dbReference type="EMBL" id="JANJYI010000001">
    <property type="protein sequence ID" value="KAK2666056.1"/>
    <property type="molecule type" value="Genomic_DNA"/>
</dbReference>
<reference evidence="2" key="1">
    <citation type="journal article" date="2023" name="Plant J.">
        <title>Genome sequences and population genomics provide insights into the demographic history, inbreeding, and mutation load of two 'living fossil' tree species of Dipteronia.</title>
        <authorList>
            <person name="Feng Y."/>
            <person name="Comes H.P."/>
            <person name="Chen J."/>
            <person name="Zhu S."/>
            <person name="Lu R."/>
            <person name="Zhang X."/>
            <person name="Li P."/>
            <person name="Qiu J."/>
            <person name="Olsen K.M."/>
            <person name="Qiu Y."/>
        </authorList>
    </citation>
    <scope>NUCLEOTIDE SEQUENCE</scope>
    <source>
        <strain evidence="2">KIB01</strain>
    </source>
</reference>
<proteinExistence type="predicted"/>
<dbReference type="GO" id="GO:0003676">
    <property type="term" value="F:nucleic acid binding"/>
    <property type="evidence" value="ECO:0007669"/>
    <property type="project" value="InterPro"/>
</dbReference>
<comment type="caution">
    <text evidence="2">The sequence shown here is derived from an EMBL/GenBank/DDBJ whole genome shotgun (WGS) entry which is preliminary data.</text>
</comment>
<dbReference type="InterPro" id="IPR036397">
    <property type="entry name" value="RNaseH_sf"/>
</dbReference>
<protein>
    <recommendedName>
        <fullName evidence="1">RNase H type-1 domain-containing protein</fullName>
    </recommendedName>
</protein>